<dbReference type="AlphaFoldDB" id="A0A194PX16"/>
<dbReference type="GO" id="GO:0008270">
    <property type="term" value="F:zinc ion binding"/>
    <property type="evidence" value="ECO:0007669"/>
    <property type="project" value="UniProtKB-KW"/>
</dbReference>
<dbReference type="Pfam" id="PF05773">
    <property type="entry name" value="RWD"/>
    <property type="match status" value="1"/>
</dbReference>
<dbReference type="Gene3D" id="1.20.1070.10">
    <property type="entry name" value="Rhodopsin 7-helix transmembrane proteins"/>
    <property type="match status" value="3"/>
</dbReference>
<dbReference type="Gene3D" id="3.10.110.10">
    <property type="entry name" value="Ubiquitin Conjugating Enzyme"/>
    <property type="match status" value="1"/>
</dbReference>
<keyword evidence="6 9" id="KW-0472">Membrane</keyword>
<dbReference type="GO" id="GO:0007166">
    <property type="term" value="P:cell surface receptor signaling pathway"/>
    <property type="evidence" value="ECO:0007669"/>
    <property type="project" value="InterPro"/>
</dbReference>
<keyword evidence="5 9" id="KW-1133">Transmembrane helix</keyword>
<gene>
    <name evidence="13" type="ORF">RR46_11398</name>
</gene>
<dbReference type="InterPro" id="IPR051384">
    <property type="entry name" value="Mth_GPCR"/>
</dbReference>
<evidence type="ECO:0000256" key="5">
    <source>
        <dbReference type="ARBA" id="ARBA00022989"/>
    </source>
</evidence>
<keyword evidence="2 9" id="KW-0812">Transmembrane</keyword>
<evidence type="ECO:0000256" key="2">
    <source>
        <dbReference type="ARBA" id="ARBA00022692"/>
    </source>
</evidence>
<feature type="compositionally biased region" description="Polar residues" evidence="8">
    <location>
        <begin position="1138"/>
        <end position="1154"/>
    </location>
</feature>
<keyword evidence="14" id="KW-1185">Reference proteome</keyword>
<dbReference type="CDD" id="cd23818">
    <property type="entry name" value="RWD_RNF25"/>
    <property type="match status" value="1"/>
</dbReference>
<keyword evidence="4" id="KW-0862">Zinc</keyword>
<feature type="transmembrane region" description="Helical" evidence="9">
    <location>
        <begin position="277"/>
        <end position="300"/>
    </location>
</feature>
<dbReference type="InterPro" id="IPR001841">
    <property type="entry name" value="Znf_RING"/>
</dbReference>
<dbReference type="CDD" id="cd15039">
    <property type="entry name" value="7tmB3_Methuselah-like"/>
    <property type="match status" value="2"/>
</dbReference>
<feature type="transmembrane region" description="Helical" evidence="9">
    <location>
        <begin position="527"/>
        <end position="550"/>
    </location>
</feature>
<dbReference type="GO" id="GO:0008528">
    <property type="term" value="F:G protein-coupled peptide receptor activity"/>
    <property type="evidence" value="ECO:0007669"/>
    <property type="project" value="TreeGrafter"/>
</dbReference>
<dbReference type="PANTHER" id="PTHR47154:SF2">
    <property type="entry name" value="G-PROTEIN COUPLED RECEPTOR MTH-RELATED"/>
    <property type="match status" value="1"/>
</dbReference>
<evidence type="ECO:0000256" key="7">
    <source>
        <dbReference type="PROSITE-ProRule" id="PRU00175"/>
    </source>
</evidence>
<dbReference type="InterPro" id="IPR017981">
    <property type="entry name" value="GPCR_2-like_7TM"/>
</dbReference>
<feature type="transmembrane region" description="Helical" evidence="9">
    <location>
        <begin position="176"/>
        <end position="197"/>
    </location>
</feature>
<dbReference type="CDD" id="cd16470">
    <property type="entry name" value="RING-H2_RNF25"/>
    <property type="match status" value="1"/>
</dbReference>
<evidence type="ECO:0000256" key="1">
    <source>
        <dbReference type="ARBA" id="ARBA00004141"/>
    </source>
</evidence>
<sequence>MVVDFIRHMADGKLFVELPTSIPPWTVLSPDKYCIDTFLYEDEDGNTKSRLDALACFEDENPEDNFIVRSSCMLISCVFIIATVAVYAWLPELRNMHGRVLMAYLLCLFCGFICMASLQIMLTVDNITPNTCLVLTIIIYYFLESAFFWLNVMSFDIWWTFSGKGGMGMSKVSKRFCIYSLYAFGVPTILTIILTSLEFSGLQPHPLLPLLRYQGCFIHGRSKLLYLYGPMFILFVANIVFFVMTAMKIADIKQQTAVLNSKESAMHDHHRKDKQRLLLYVKLFTVMGINWILEVISALYPGADFFWMFTDAYNLLIGVTIFIIFVCKRKIFQLIKKRYKQLRGEPMSRTQTTSTRTYSRDDFRLGSVKNGIEGSSDVIVRNNKDCEKFKCIPKCCNATDYLLVNVTRACVPYTGTFDFHNVTVYNDDIYEIGKSLRDIYHLTPGMFTNSTFMENALDFKPSGLNTYLTVDGIVYLEIPNSFRRWIALDTKHFCVEYVQYVRKENISDISTRFFIVLDPEYMPESNAFFTTALLISCVFLALTLIVYSLLPSLRNLAGKVLMAYVGSLLGAFLLLSIIQIEDHTVASCIGLNLWHSFLPSALNGRPNAPTLTPVLRDYPRGYAKARPIHRRGENFKFCMYSIYGWGLPLLMTIACAILNEIDVSGLPWLITPKIPRSGCFLEGGEKLLYLYVPMLLLITSNWVFFLMTTFNIWRLSRGNAVLNSAAAGMPSAHRFQRHRFSVYLKLSVIMGINWILEVVSSLKPQLQFWYITDAYNLMIGLAIFIIFVCKAKVNNQLRRMISDRWSSKGTASGALSRNQNSSITMDSTLSADDTKVSFNPQRNLARFQFDLYSYGNMTSYVDERVTDEVEALVAILMDDVTIRRVGNVPTVIETVVNPLTGEDIDQQYVCVTLEVRLTPNYPDASPDIVLRNPRGLDDEIIASIHSQIKIKLADCLGQPVVFELIDLIRENLTACNLPSGQCVICLFGFAEGDVFIKTQCYHHFHSHCLANHLILGKKYYQEEMDKLPNWQQVQAPPYQPFCPVCRCVVTTDVESLKKAPPPVKSINAPPFRVTPEMLAMQRKMSLLLARQMARGGVVGSGNLGPRPLTITTAADAVANNGPSQAAQETAKSEAANDQPGNASNDCNEPGSPQRQAYRGPYRGFNRRGKPGRRGRGAVGPR</sequence>
<feature type="transmembrane region" description="Helical" evidence="9">
    <location>
        <begin position="688"/>
        <end position="707"/>
    </location>
</feature>
<evidence type="ECO:0000313" key="13">
    <source>
        <dbReference type="EMBL" id="KPI95685.1"/>
    </source>
</evidence>
<dbReference type="SUPFAM" id="SSF57850">
    <property type="entry name" value="RING/U-box"/>
    <property type="match status" value="1"/>
</dbReference>
<feature type="domain" description="G-protein coupled receptors family 2 profile 2" evidence="11">
    <location>
        <begin position="65"/>
        <end position="329"/>
    </location>
</feature>
<feature type="transmembrane region" description="Helical" evidence="9">
    <location>
        <begin position="556"/>
        <end position="578"/>
    </location>
</feature>
<proteinExistence type="predicted"/>
<dbReference type="GO" id="GO:0009893">
    <property type="term" value="P:positive regulation of metabolic process"/>
    <property type="evidence" value="ECO:0007669"/>
    <property type="project" value="UniProtKB-ARBA"/>
</dbReference>
<name>A0A194PX16_PAPXU</name>
<dbReference type="PANTHER" id="PTHR47154">
    <property type="entry name" value="G-PROTEIN COUPLED RECEPTOR MTH-RELATED"/>
    <property type="match status" value="1"/>
</dbReference>
<dbReference type="STRING" id="66420.A0A194PX16"/>
<feature type="domain" description="RING-type" evidence="10">
    <location>
        <begin position="982"/>
        <end position="1046"/>
    </location>
</feature>
<dbReference type="GO" id="GO:0033554">
    <property type="term" value="P:cellular response to stress"/>
    <property type="evidence" value="ECO:0007669"/>
    <property type="project" value="UniProtKB-ARBA"/>
</dbReference>
<dbReference type="EMBL" id="KQ459595">
    <property type="protein sequence ID" value="KPI95685.1"/>
    <property type="molecule type" value="Genomic_DNA"/>
</dbReference>
<dbReference type="SMART" id="SM00591">
    <property type="entry name" value="RWD"/>
    <property type="match status" value="1"/>
</dbReference>
<feature type="domain" description="RWD" evidence="12">
    <location>
        <begin position="867"/>
        <end position="975"/>
    </location>
</feature>
<dbReference type="Gene3D" id="3.30.40.10">
    <property type="entry name" value="Zinc/RING finger domain, C3HC4 (zinc finger)"/>
    <property type="match status" value="1"/>
</dbReference>
<evidence type="ECO:0000259" key="10">
    <source>
        <dbReference type="PROSITE" id="PS50089"/>
    </source>
</evidence>
<evidence type="ECO:0000256" key="9">
    <source>
        <dbReference type="SAM" id="Phobius"/>
    </source>
</evidence>
<evidence type="ECO:0000256" key="3">
    <source>
        <dbReference type="ARBA" id="ARBA00022771"/>
    </source>
</evidence>
<organism evidence="13 14">
    <name type="scientific">Papilio xuthus</name>
    <name type="common">Asian swallowtail butterfly</name>
    <dbReference type="NCBI Taxonomy" id="66420"/>
    <lineage>
        <taxon>Eukaryota</taxon>
        <taxon>Metazoa</taxon>
        <taxon>Ecdysozoa</taxon>
        <taxon>Arthropoda</taxon>
        <taxon>Hexapoda</taxon>
        <taxon>Insecta</taxon>
        <taxon>Pterygota</taxon>
        <taxon>Neoptera</taxon>
        <taxon>Endopterygota</taxon>
        <taxon>Lepidoptera</taxon>
        <taxon>Glossata</taxon>
        <taxon>Ditrysia</taxon>
        <taxon>Papilionoidea</taxon>
        <taxon>Papilionidae</taxon>
        <taxon>Papilioninae</taxon>
        <taxon>Papilio</taxon>
    </lineage>
</organism>
<dbReference type="SUPFAM" id="SSF54495">
    <property type="entry name" value="UBC-like"/>
    <property type="match status" value="1"/>
</dbReference>
<dbReference type="PROSITE" id="PS50089">
    <property type="entry name" value="ZF_RING_2"/>
    <property type="match status" value="1"/>
</dbReference>
<keyword evidence="3 7" id="KW-0863">Zinc-finger</keyword>
<evidence type="ECO:0000259" key="12">
    <source>
        <dbReference type="PROSITE" id="PS50908"/>
    </source>
</evidence>
<dbReference type="FunFam" id="3.30.40.10:FF:000215">
    <property type="entry name" value="E3 ubiquitin-protein ligase RNF25"/>
    <property type="match status" value="1"/>
</dbReference>
<evidence type="ECO:0000256" key="4">
    <source>
        <dbReference type="ARBA" id="ARBA00022833"/>
    </source>
</evidence>
<dbReference type="PROSITE" id="PS50908">
    <property type="entry name" value="RWD"/>
    <property type="match status" value="1"/>
</dbReference>
<dbReference type="InterPro" id="IPR013083">
    <property type="entry name" value="Znf_RING/FYVE/PHD"/>
</dbReference>
<feature type="transmembrane region" description="Helical" evidence="9">
    <location>
        <begin position="306"/>
        <end position="327"/>
    </location>
</feature>
<dbReference type="InterPro" id="IPR006575">
    <property type="entry name" value="RWD_dom"/>
</dbReference>
<keyword evidence="3 7" id="KW-0479">Metal-binding</keyword>
<evidence type="ECO:0000259" key="11">
    <source>
        <dbReference type="PROSITE" id="PS50261"/>
    </source>
</evidence>
<feature type="region of interest" description="Disordered" evidence="8">
    <location>
        <begin position="1120"/>
        <end position="1181"/>
    </location>
</feature>
<dbReference type="PROSITE" id="PS50261">
    <property type="entry name" value="G_PROTEIN_RECEP_F2_4"/>
    <property type="match status" value="1"/>
</dbReference>
<dbReference type="GO" id="GO:0051246">
    <property type="term" value="P:regulation of protein metabolic process"/>
    <property type="evidence" value="ECO:0007669"/>
    <property type="project" value="UniProtKB-ARBA"/>
</dbReference>
<feature type="transmembrane region" description="Helical" evidence="9">
    <location>
        <begin position="134"/>
        <end position="155"/>
    </location>
</feature>
<feature type="compositionally biased region" description="Basic residues" evidence="8">
    <location>
        <begin position="1164"/>
        <end position="1175"/>
    </location>
</feature>
<dbReference type="GO" id="GO:0010468">
    <property type="term" value="P:regulation of gene expression"/>
    <property type="evidence" value="ECO:0007669"/>
    <property type="project" value="UniProtKB-ARBA"/>
</dbReference>
<reference evidence="13 14" key="1">
    <citation type="journal article" date="2015" name="Nat. Commun.">
        <title>Outbred genome sequencing and CRISPR/Cas9 gene editing in butterflies.</title>
        <authorList>
            <person name="Li X."/>
            <person name="Fan D."/>
            <person name="Zhang W."/>
            <person name="Liu G."/>
            <person name="Zhang L."/>
            <person name="Zhao L."/>
            <person name="Fang X."/>
            <person name="Chen L."/>
            <person name="Dong Y."/>
            <person name="Chen Y."/>
            <person name="Ding Y."/>
            <person name="Zhao R."/>
            <person name="Feng M."/>
            <person name="Zhu Y."/>
            <person name="Feng Y."/>
            <person name="Jiang X."/>
            <person name="Zhu D."/>
            <person name="Xiang H."/>
            <person name="Feng X."/>
            <person name="Li S."/>
            <person name="Wang J."/>
            <person name="Zhang G."/>
            <person name="Kronforst M.R."/>
            <person name="Wang W."/>
        </authorList>
    </citation>
    <scope>NUCLEOTIDE SEQUENCE [LARGE SCALE GENOMIC DNA]</scope>
    <source>
        <strain evidence="13">Ya'a_city_454_Px</strain>
        <tissue evidence="13">Whole body</tissue>
    </source>
</reference>
<feature type="transmembrane region" description="Helical" evidence="9">
    <location>
        <begin position="637"/>
        <end position="659"/>
    </location>
</feature>
<protein>
    <submittedName>
        <fullName evidence="13">G-protein coupled receptor Mth2</fullName>
    </submittedName>
</protein>
<comment type="subcellular location">
    <subcellularLocation>
        <location evidence="1">Membrane</location>
        <topology evidence="1">Multi-pass membrane protein</topology>
    </subcellularLocation>
</comment>
<dbReference type="SMART" id="SM00184">
    <property type="entry name" value="RING"/>
    <property type="match status" value="1"/>
</dbReference>
<feature type="compositionally biased region" description="Polar residues" evidence="8">
    <location>
        <begin position="1120"/>
        <end position="1129"/>
    </location>
</feature>
<evidence type="ECO:0000313" key="14">
    <source>
        <dbReference type="Proteomes" id="UP000053268"/>
    </source>
</evidence>
<feature type="transmembrane region" description="Helical" evidence="9">
    <location>
        <begin position="768"/>
        <end position="789"/>
    </location>
</feature>
<feature type="transmembrane region" description="Helical" evidence="9">
    <location>
        <begin position="67"/>
        <end position="90"/>
    </location>
</feature>
<accession>A0A194PX16</accession>
<keyword evidence="13" id="KW-0675">Receptor</keyword>
<evidence type="ECO:0000256" key="8">
    <source>
        <dbReference type="SAM" id="MobiDB-lite"/>
    </source>
</evidence>
<dbReference type="InterPro" id="IPR016135">
    <property type="entry name" value="UBQ-conjugating_enzyme/RWD"/>
</dbReference>
<dbReference type="FunFam" id="3.10.110.10:FF:000050">
    <property type="entry name" value="eIF-2-alpha kinase GCN2"/>
    <property type="match status" value="1"/>
</dbReference>
<feature type="transmembrane region" description="Helical" evidence="9">
    <location>
        <begin position="742"/>
        <end position="762"/>
    </location>
</feature>
<evidence type="ECO:0000256" key="6">
    <source>
        <dbReference type="ARBA" id="ARBA00023136"/>
    </source>
</evidence>
<feature type="transmembrane region" description="Helical" evidence="9">
    <location>
        <begin position="225"/>
        <end position="244"/>
    </location>
</feature>
<feature type="transmembrane region" description="Helical" evidence="9">
    <location>
        <begin position="102"/>
        <end position="122"/>
    </location>
</feature>
<dbReference type="GO" id="GO:0005886">
    <property type="term" value="C:plasma membrane"/>
    <property type="evidence" value="ECO:0007669"/>
    <property type="project" value="TreeGrafter"/>
</dbReference>
<dbReference type="Proteomes" id="UP000053268">
    <property type="component" value="Unassembled WGS sequence"/>
</dbReference>